<proteinExistence type="predicted"/>
<dbReference type="SUPFAM" id="SSF55811">
    <property type="entry name" value="Nudix"/>
    <property type="match status" value="1"/>
</dbReference>
<organism evidence="8 9">
    <name type="scientific">Limimaricola variabilis</name>
    <dbReference type="NCBI Taxonomy" id="1492771"/>
    <lineage>
        <taxon>Bacteria</taxon>
        <taxon>Pseudomonadati</taxon>
        <taxon>Pseudomonadota</taxon>
        <taxon>Alphaproteobacteria</taxon>
        <taxon>Rhodobacterales</taxon>
        <taxon>Paracoccaceae</taxon>
        <taxon>Limimaricola</taxon>
    </lineage>
</organism>
<evidence type="ECO:0000256" key="4">
    <source>
        <dbReference type="ARBA" id="ARBA00022801"/>
    </source>
</evidence>
<evidence type="ECO:0000256" key="1">
    <source>
        <dbReference type="ARBA" id="ARBA00001936"/>
    </source>
</evidence>
<comment type="caution">
    <text evidence="8">The sequence shown here is derived from an EMBL/GenBank/DDBJ whole genome shotgun (WGS) entry which is preliminary data.</text>
</comment>
<comment type="cofactor">
    <cofactor evidence="2">
        <name>Mg(2+)</name>
        <dbReference type="ChEBI" id="CHEBI:18420"/>
    </cofactor>
</comment>
<dbReference type="PANTHER" id="PTHR12318:SF0">
    <property type="entry name" value="ACYL-COENZYME A DIPHOSPHATASE NUDT19"/>
    <property type="match status" value="1"/>
</dbReference>
<reference evidence="8 9" key="1">
    <citation type="submission" date="2020-08" db="EMBL/GenBank/DDBJ databases">
        <title>Genomic Encyclopedia of Type Strains, Phase III (KMG-III): the genomes of soil and plant-associated and newly described type strains.</title>
        <authorList>
            <person name="Whitman W."/>
        </authorList>
    </citation>
    <scope>NUCLEOTIDE SEQUENCE [LARGE SCALE GENOMIC DNA]</scope>
    <source>
        <strain evidence="8 9">CECT 8572</strain>
    </source>
</reference>
<name>A0ABR6HNC7_9RHOB</name>
<dbReference type="RefSeq" id="WP_183471685.1">
    <property type="nucleotide sequence ID" value="NZ_JACIBX010000005.1"/>
</dbReference>
<gene>
    <name evidence="8" type="ORF">FHS00_001634</name>
</gene>
<keyword evidence="6" id="KW-0464">Manganese</keyword>
<dbReference type="Pfam" id="PF00293">
    <property type="entry name" value="NUDIX"/>
    <property type="match status" value="1"/>
</dbReference>
<dbReference type="PROSITE" id="PS51462">
    <property type="entry name" value="NUDIX"/>
    <property type="match status" value="1"/>
</dbReference>
<evidence type="ECO:0000259" key="7">
    <source>
        <dbReference type="PROSITE" id="PS51462"/>
    </source>
</evidence>
<comment type="cofactor">
    <cofactor evidence="1">
        <name>Mn(2+)</name>
        <dbReference type="ChEBI" id="CHEBI:29035"/>
    </cofactor>
</comment>
<evidence type="ECO:0000256" key="5">
    <source>
        <dbReference type="ARBA" id="ARBA00022842"/>
    </source>
</evidence>
<dbReference type="CDD" id="cd18870">
    <property type="entry name" value="NUDIX_AcylCoAdiphos_Nudt19"/>
    <property type="match status" value="1"/>
</dbReference>
<evidence type="ECO:0000313" key="8">
    <source>
        <dbReference type="EMBL" id="MBB3712057.1"/>
    </source>
</evidence>
<feature type="domain" description="Nudix hydrolase" evidence="7">
    <location>
        <begin position="7"/>
        <end position="192"/>
    </location>
</feature>
<evidence type="ECO:0000256" key="6">
    <source>
        <dbReference type="ARBA" id="ARBA00023211"/>
    </source>
</evidence>
<keyword evidence="3" id="KW-0479">Metal-binding</keyword>
<dbReference type="EMBL" id="JACIBX010000005">
    <property type="protein sequence ID" value="MBB3712057.1"/>
    <property type="molecule type" value="Genomic_DNA"/>
</dbReference>
<keyword evidence="9" id="KW-1185">Reference proteome</keyword>
<dbReference type="Gene3D" id="3.90.79.10">
    <property type="entry name" value="Nucleoside Triphosphate Pyrophosphohydrolase"/>
    <property type="match status" value="1"/>
</dbReference>
<protein>
    <submittedName>
        <fullName evidence="8">8-oxo-dGTP pyrophosphatase MutT (NUDIX family)</fullName>
    </submittedName>
</protein>
<accession>A0ABR6HNC7</accession>
<dbReference type="InterPro" id="IPR000086">
    <property type="entry name" value="NUDIX_hydrolase_dom"/>
</dbReference>
<dbReference type="InterPro" id="IPR015797">
    <property type="entry name" value="NUDIX_hydrolase-like_dom_sf"/>
</dbReference>
<sequence length="220" mass="23587">MSSGAVPIRDAATVVVLRERPEGPSVLMGRRGARAVFMPSKYVFPGGALDACDAGIAAMAQLPPEHAGRLGPGAAALAACAIRELWEETGQILGRRGDWPDPPAGWRGFAATGHQPDASALVPVFRAITPPGRPRRFDARFFLAPATALASDPDDFGRAEDELTHLHWVPLARVHDLDLPDITRLVLHEVEARRDDLRADRPLPFFNGTTAAESFDSSGS</sequence>
<evidence type="ECO:0000256" key="2">
    <source>
        <dbReference type="ARBA" id="ARBA00001946"/>
    </source>
</evidence>
<dbReference type="Proteomes" id="UP000576152">
    <property type="component" value="Unassembled WGS sequence"/>
</dbReference>
<keyword evidence="5" id="KW-0460">Magnesium</keyword>
<evidence type="ECO:0000313" key="9">
    <source>
        <dbReference type="Proteomes" id="UP000576152"/>
    </source>
</evidence>
<dbReference type="PANTHER" id="PTHR12318">
    <property type="entry name" value="TESTOSTERONE-REGULATED PROTEIN RP2"/>
    <property type="match status" value="1"/>
</dbReference>
<keyword evidence="4" id="KW-0378">Hydrolase</keyword>
<evidence type="ECO:0000256" key="3">
    <source>
        <dbReference type="ARBA" id="ARBA00022723"/>
    </source>
</evidence>
<dbReference type="InterPro" id="IPR039121">
    <property type="entry name" value="NUDT19"/>
</dbReference>